<name>A0AAN9Y047_9HEMI</name>
<keyword evidence="4" id="KW-1185">Reference proteome</keyword>
<proteinExistence type="predicted"/>
<evidence type="ECO:0000256" key="1">
    <source>
        <dbReference type="SAM" id="Coils"/>
    </source>
</evidence>
<reference evidence="3 4" key="1">
    <citation type="submission" date="2024-03" db="EMBL/GenBank/DDBJ databases">
        <title>Adaptation during the transition from Ophiocordyceps entomopathogen to insect associate is accompanied by gene loss and intensified selection.</title>
        <authorList>
            <person name="Ward C.M."/>
            <person name="Onetto C.A."/>
            <person name="Borneman A.R."/>
        </authorList>
    </citation>
    <scope>NUCLEOTIDE SEQUENCE [LARGE SCALE GENOMIC DNA]</scope>
    <source>
        <strain evidence="3">AWRI1</strain>
        <tissue evidence="3">Single Adult Female</tissue>
    </source>
</reference>
<feature type="coiled-coil region" evidence="1">
    <location>
        <begin position="32"/>
        <end position="74"/>
    </location>
</feature>
<dbReference type="AlphaFoldDB" id="A0AAN9Y047"/>
<gene>
    <name evidence="3" type="ORF">V9T40_012106</name>
</gene>
<accession>A0AAN9Y047</accession>
<protein>
    <submittedName>
        <fullName evidence="3">Uncharacterized protein</fullName>
    </submittedName>
</protein>
<evidence type="ECO:0000313" key="4">
    <source>
        <dbReference type="Proteomes" id="UP001367676"/>
    </source>
</evidence>
<evidence type="ECO:0000256" key="2">
    <source>
        <dbReference type="SAM" id="MobiDB-lite"/>
    </source>
</evidence>
<feature type="compositionally biased region" description="Acidic residues" evidence="2">
    <location>
        <begin position="356"/>
        <end position="372"/>
    </location>
</feature>
<dbReference type="Proteomes" id="UP001367676">
    <property type="component" value="Unassembled WGS sequence"/>
</dbReference>
<feature type="region of interest" description="Disordered" evidence="2">
    <location>
        <begin position="339"/>
        <end position="372"/>
    </location>
</feature>
<keyword evidence="1" id="KW-0175">Coiled coil</keyword>
<comment type="caution">
    <text evidence="3">The sequence shown here is derived from an EMBL/GenBank/DDBJ whole genome shotgun (WGS) entry which is preliminary data.</text>
</comment>
<organism evidence="3 4">
    <name type="scientific">Parthenolecanium corni</name>
    <dbReference type="NCBI Taxonomy" id="536013"/>
    <lineage>
        <taxon>Eukaryota</taxon>
        <taxon>Metazoa</taxon>
        <taxon>Ecdysozoa</taxon>
        <taxon>Arthropoda</taxon>
        <taxon>Hexapoda</taxon>
        <taxon>Insecta</taxon>
        <taxon>Pterygota</taxon>
        <taxon>Neoptera</taxon>
        <taxon>Paraneoptera</taxon>
        <taxon>Hemiptera</taxon>
        <taxon>Sternorrhyncha</taxon>
        <taxon>Coccoidea</taxon>
        <taxon>Coccidae</taxon>
        <taxon>Parthenolecanium</taxon>
    </lineage>
</organism>
<dbReference type="EMBL" id="JBBCAQ010000036">
    <property type="protein sequence ID" value="KAK7575820.1"/>
    <property type="molecule type" value="Genomic_DNA"/>
</dbReference>
<sequence>MSLQMLVASPAGLESKIQFNLCNGHPSSPQEAENKKEEVQAAKLAYETLKTNIEKRLSQASDEFNETLRKLDEELEGPEALADVVSAKPRIKSVEDEKIAEDEYNQALLAANEKLSKAKEEYIAVCKTAYEKFEKARDQFEENRQKIESEHHEELAKGRQDKDTALKSAEERLNKARKEYNNAMRSRGSMSYNKREIIRNKLDDEERIYEKAVELANDEWEKVLDATGINKQYEADLGKAAKELQQVLKKAEVNLEEAKEEYGKALKEPIRKIRKAIRQVPTEKWNDEGKQIWNEAFAKYDKKVSKAWNEWFKIKDPAREELENAYAKYDAVKNEANKDIENVQEYSKPNERQLEEKEEDDEEYDEVDCDDK</sequence>
<feature type="region of interest" description="Disordered" evidence="2">
    <location>
        <begin position="142"/>
        <end position="165"/>
    </location>
</feature>
<evidence type="ECO:0000313" key="3">
    <source>
        <dbReference type="EMBL" id="KAK7575820.1"/>
    </source>
</evidence>